<evidence type="ECO:0000313" key="1">
    <source>
        <dbReference type="EMBL" id="KAJ3549256.1"/>
    </source>
</evidence>
<organism evidence="1 2">
    <name type="scientific">Fusarium decemcellulare</name>
    <dbReference type="NCBI Taxonomy" id="57161"/>
    <lineage>
        <taxon>Eukaryota</taxon>
        <taxon>Fungi</taxon>
        <taxon>Dikarya</taxon>
        <taxon>Ascomycota</taxon>
        <taxon>Pezizomycotina</taxon>
        <taxon>Sordariomycetes</taxon>
        <taxon>Hypocreomycetidae</taxon>
        <taxon>Hypocreales</taxon>
        <taxon>Nectriaceae</taxon>
        <taxon>Fusarium</taxon>
        <taxon>Fusarium decemcellulare species complex</taxon>
    </lineage>
</organism>
<comment type="caution">
    <text evidence="1">The sequence shown here is derived from an EMBL/GenBank/DDBJ whole genome shotgun (WGS) entry which is preliminary data.</text>
</comment>
<evidence type="ECO:0000313" key="2">
    <source>
        <dbReference type="Proteomes" id="UP001148629"/>
    </source>
</evidence>
<protein>
    <submittedName>
        <fullName evidence="1">Uncharacterized protein</fullName>
    </submittedName>
</protein>
<gene>
    <name evidence="1" type="ORF">NM208_g579</name>
</gene>
<name>A0ACC1SZ65_9HYPO</name>
<proteinExistence type="predicted"/>
<reference evidence="1" key="1">
    <citation type="submission" date="2022-08" db="EMBL/GenBank/DDBJ databases">
        <title>Genome Sequence of Fusarium decemcellulare.</title>
        <authorList>
            <person name="Buettner E."/>
        </authorList>
    </citation>
    <scope>NUCLEOTIDE SEQUENCE</scope>
    <source>
        <strain evidence="1">Babe19</strain>
    </source>
</reference>
<keyword evidence="2" id="KW-1185">Reference proteome</keyword>
<sequence length="942" mass="106282">MAKETSVPLSQGASHPTETLTSPAVAPPLTYRSIAPAPNPADWVEPGANRSPRVPSAPPSRRPYPSVNSSPADASYSIGRTQLASPQFTFSLPISESPSPTTSTPFSRPFNPLSTDPEPSLSHSIKRPSQEPNESTDYNSETQSHAESAAGGEKETGERLTTLYVDPENHPAYKELEARIHQAHNDEDRWKACIDFLEKYKFLKKPVFGLDNEIENQRRKLEEIEAARNDKESNIDALVLLGTQFMLSKCERFSQIQRSYSKHSHKRPRDSDCTKQRDFQVAVEDWADFLDQHIKASRDLQQCRKALEYIGSKWGDERIRYYGWATKTLTVCRQVKAAAKAVPDWKEAGIKLNRLRNHRDRGIGNPIAAGKRSISWKDFECLRKWKGRDNFELPPSRKRAGDRIIPYALLSTSDYYTQRLGFDKFGILVVKSTKSDDEVVITFAAPPWGMAQSQSIRQGFGEQEDVLKSLPKDQDGGLGIYSEDKTAPATSIRESARLATRQQPSYSNQQAPTAKRLHHQPRKRPETENHVAHYGDESIPIVQQASEREGKPPVVGAEGFCADIDYNQECKSLALDELKVVGDEEWWGAESSRSCRHYLSISHFPTIDEGDDPADAHFCTLSEAEELVDKTTPKIPIFTRCDNASNWKANTRPIMDYLLQANKAETTKEADVQKYCLDLKKDDSYVTTTFWDITAHFGREYYGDDGLDLWNALDLKNHLKDRHVPEFLRNGNCSLLAEMRQRVEGMGGAKKGKTKQGTKVLAKDPLHFALIADGGMNTYPHTDSHGYSTFLTLQEGELIFGWLSRPDDETWDRWAQNPRYFKDGKWCYIVLKPGDSVYLPPGLPHYVVRRNGTQTFILGGHVLQWSNLGEWTSLLRKQIEKPETTNEDMISKKVHMYVEIASGLVEEAIESGNDRLGYLGGVNGAEQTLRDLIDLKKMVEGK</sequence>
<dbReference type="EMBL" id="JANRMS010000027">
    <property type="protein sequence ID" value="KAJ3549256.1"/>
    <property type="molecule type" value="Genomic_DNA"/>
</dbReference>
<accession>A0ACC1SZ65</accession>
<dbReference type="Proteomes" id="UP001148629">
    <property type="component" value="Unassembled WGS sequence"/>
</dbReference>